<gene>
    <name evidence="1" type="ORF">HNAJ_LOCUS2991</name>
</gene>
<accession>A0A0R3T7F4</accession>
<keyword evidence="2" id="KW-1185">Reference proteome</keyword>
<dbReference type="WBParaSite" id="HNAJ_0000299201-mRNA-1">
    <property type="protein sequence ID" value="HNAJ_0000299201-mRNA-1"/>
    <property type="gene ID" value="HNAJ_0000299201"/>
</dbReference>
<evidence type="ECO:0000313" key="3">
    <source>
        <dbReference type="WBParaSite" id="HNAJ_0000299201-mRNA-1"/>
    </source>
</evidence>
<organism evidence="3">
    <name type="scientific">Rodentolepis nana</name>
    <name type="common">Dwarf tapeworm</name>
    <name type="synonym">Hymenolepis nana</name>
    <dbReference type="NCBI Taxonomy" id="102285"/>
    <lineage>
        <taxon>Eukaryota</taxon>
        <taxon>Metazoa</taxon>
        <taxon>Spiralia</taxon>
        <taxon>Lophotrochozoa</taxon>
        <taxon>Platyhelminthes</taxon>
        <taxon>Cestoda</taxon>
        <taxon>Eucestoda</taxon>
        <taxon>Cyclophyllidea</taxon>
        <taxon>Hymenolepididae</taxon>
        <taxon>Rodentolepis</taxon>
    </lineage>
</organism>
<evidence type="ECO:0000313" key="2">
    <source>
        <dbReference type="Proteomes" id="UP000278807"/>
    </source>
</evidence>
<protein>
    <submittedName>
        <fullName evidence="3">Ovule protein</fullName>
    </submittedName>
</protein>
<reference evidence="3" key="1">
    <citation type="submission" date="2017-02" db="UniProtKB">
        <authorList>
            <consortium name="WormBaseParasite"/>
        </authorList>
    </citation>
    <scope>IDENTIFICATION</scope>
</reference>
<reference evidence="1 2" key="2">
    <citation type="submission" date="2018-11" db="EMBL/GenBank/DDBJ databases">
        <authorList>
            <consortium name="Pathogen Informatics"/>
        </authorList>
    </citation>
    <scope>NUCLEOTIDE SEQUENCE [LARGE SCALE GENOMIC DNA]</scope>
</reference>
<dbReference type="Proteomes" id="UP000278807">
    <property type="component" value="Unassembled WGS sequence"/>
</dbReference>
<evidence type="ECO:0000313" key="1">
    <source>
        <dbReference type="EMBL" id="VDN98850.1"/>
    </source>
</evidence>
<dbReference type="AlphaFoldDB" id="A0A0R3T7F4"/>
<proteinExistence type="predicted"/>
<sequence length="69" mass="7579">MSESATVHCFSVVRALSSLNLEVWKAGYIEECHCPLFLILGPAGFEFVGMVWNSLLIKAFIGGLEFSPD</sequence>
<name>A0A0R3T7F4_RODNA</name>
<dbReference type="EMBL" id="UZAE01001627">
    <property type="protein sequence ID" value="VDN98850.1"/>
    <property type="molecule type" value="Genomic_DNA"/>
</dbReference>